<dbReference type="InterPro" id="IPR050390">
    <property type="entry name" value="C5-Methyltransferase"/>
</dbReference>
<reference evidence="6 7" key="1">
    <citation type="submission" date="2021-07" db="EMBL/GenBank/DDBJ databases">
        <title>Prevalence and characterization of methicillin-resistant Macrococcus spp. in food producing animals and meat in Switzerland in 2019.</title>
        <authorList>
            <person name="Keller J.E."/>
            <person name="Schwendener S."/>
            <person name="Neuenschwander J."/>
            <person name="Overesch G."/>
            <person name="Perreten V."/>
        </authorList>
    </citation>
    <scope>NUCLEOTIDE SEQUENCE [LARGE SCALE GENOMIC DNA]</scope>
    <source>
        <strain evidence="6 7">19Msa0936</strain>
    </source>
</reference>
<accession>A0AAJ4P7H7</accession>
<dbReference type="GO" id="GO:0044027">
    <property type="term" value="P:negative regulation of gene expression via chromosomal CpG island methylation"/>
    <property type="evidence" value="ECO:0007669"/>
    <property type="project" value="TreeGrafter"/>
</dbReference>
<dbReference type="EMBL" id="CP079981">
    <property type="protein sequence ID" value="QYA41826.1"/>
    <property type="molecule type" value="Genomic_DNA"/>
</dbReference>
<dbReference type="PROSITE" id="PS00095">
    <property type="entry name" value="C5_MTASE_2"/>
    <property type="match status" value="1"/>
</dbReference>
<dbReference type="Pfam" id="PF00145">
    <property type="entry name" value="DNA_methylase"/>
    <property type="match status" value="1"/>
</dbReference>
<dbReference type="PANTHER" id="PTHR10629:SF52">
    <property type="entry name" value="DNA (CYTOSINE-5)-METHYLTRANSFERASE 1"/>
    <property type="match status" value="1"/>
</dbReference>
<dbReference type="InterPro" id="IPR018117">
    <property type="entry name" value="C5_DNA_meth_AS"/>
</dbReference>
<gene>
    <name evidence="6" type="ORF">KYI11_09310</name>
</gene>
<dbReference type="NCBIfam" id="TIGR00675">
    <property type="entry name" value="dcm"/>
    <property type="match status" value="1"/>
</dbReference>
<feature type="active site" evidence="5">
    <location>
        <position position="194"/>
    </location>
</feature>
<protein>
    <recommendedName>
        <fullName evidence="1">DNA (cytosine-5-)-methyltransferase</fullName>
        <ecNumber evidence="1">2.1.1.37</ecNumber>
    </recommendedName>
</protein>
<organism evidence="6 7">
    <name type="scientific">Macrococcoides bohemicum</name>
    <dbReference type="NCBI Taxonomy" id="1903056"/>
    <lineage>
        <taxon>Bacteria</taxon>
        <taxon>Bacillati</taxon>
        <taxon>Bacillota</taxon>
        <taxon>Bacilli</taxon>
        <taxon>Bacillales</taxon>
        <taxon>Staphylococcaceae</taxon>
        <taxon>Macrococcoides</taxon>
    </lineage>
</organism>
<dbReference type="EC" id="2.1.1.37" evidence="1"/>
<evidence type="ECO:0000256" key="3">
    <source>
        <dbReference type="ARBA" id="ARBA00022679"/>
    </source>
</evidence>
<dbReference type="InterPro" id="IPR001525">
    <property type="entry name" value="C5_MeTfrase"/>
</dbReference>
<sequence length="489" mass="57174">MNSRSFLSNNFFDTNYYSKKEIIEITEYFIRSAQLMFKIEQKNKDLDIFTYDILNDLGIVQHDLDKFINIVGENLFEELISTLNVLKEINYLNYDEINKYFWKYRNQKSKTKKNDYTFIDLFCGAGGMSYGLSLAGFTPILSNDIDKDALRTYLFNHPEMGGNSVYHGDIAEVLNILKDEKFKNIDAIIGGPPCQGFSNANRQRIIDDPRNILYKYFVESLAIIRPKFFIMENVRGMKSVAEQVVEDINAKCDNQYEISYKILNAVDFEVPQNRQRLIFIGIRNDIIKNKSIDRLFEKIEDSKFRNKYTLRDAIYDLKPLEASRIRNNTKGDKISGFPIEKSLAEFSNQYVKKLNNKESLLTLNHKARFNNDRDIEIYSKMEQGDDSSSPRISDIMPYKSRANIFKDKYYKLIYDKPCKTITAHMKFDCNMYIHPEQARGLTPREAARIQSYPDDYLFLGAFTKTYQQIGNSVPPFMSKYISDTIKLFI</sequence>
<evidence type="ECO:0000256" key="5">
    <source>
        <dbReference type="PROSITE-ProRule" id="PRU01016"/>
    </source>
</evidence>
<dbReference type="RefSeq" id="WP_219502647.1">
    <property type="nucleotide sequence ID" value="NZ_CP079981.1"/>
</dbReference>
<dbReference type="PANTHER" id="PTHR10629">
    <property type="entry name" value="CYTOSINE-SPECIFIC METHYLTRANSFERASE"/>
    <property type="match status" value="1"/>
</dbReference>
<evidence type="ECO:0000256" key="2">
    <source>
        <dbReference type="ARBA" id="ARBA00022603"/>
    </source>
</evidence>
<evidence type="ECO:0000256" key="4">
    <source>
        <dbReference type="ARBA" id="ARBA00022691"/>
    </source>
</evidence>
<dbReference type="InterPro" id="IPR031303">
    <property type="entry name" value="C5_meth_CS"/>
</dbReference>
<dbReference type="AlphaFoldDB" id="A0AAJ4P7H7"/>
<dbReference type="PROSITE" id="PS51679">
    <property type="entry name" value="SAM_MT_C5"/>
    <property type="match status" value="1"/>
</dbReference>
<keyword evidence="3 5" id="KW-0808">Transferase</keyword>
<evidence type="ECO:0000313" key="7">
    <source>
        <dbReference type="Proteomes" id="UP000826802"/>
    </source>
</evidence>
<keyword evidence="7" id="KW-1185">Reference proteome</keyword>
<name>A0AAJ4P7H7_9STAP</name>
<proteinExistence type="inferred from homology"/>
<keyword evidence="4 5" id="KW-0949">S-adenosyl-L-methionine</keyword>
<dbReference type="Proteomes" id="UP000826802">
    <property type="component" value="Chromosome"/>
</dbReference>
<dbReference type="GO" id="GO:0032259">
    <property type="term" value="P:methylation"/>
    <property type="evidence" value="ECO:0007669"/>
    <property type="project" value="UniProtKB-KW"/>
</dbReference>
<keyword evidence="2 5" id="KW-0489">Methyltransferase</keyword>
<evidence type="ECO:0000313" key="6">
    <source>
        <dbReference type="EMBL" id="QYA41826.1"/>
    </source>
</evidence>
<dbReference type="GO" id="GO:0003886">
    <property type="term" value="F:DNA (cytosine-5-)-methyltransferase activity"/>
    <property type="evidence" value="ECO:0007669"/>
    <property type="project" value="UniProtKB-EC"/>
</dbReference>
<dbReference type="GO" id="GO:0003677">
    <property type="term" value="F:DNA binding"/>
    <property type="evidence" value="ECO:0007669"/>
    <property type="project" value="TreeGrafter"/>
</dbReference>
<comment type="similarity">
    <text evidence="5">Belongs to the class I-like SAM-binding methyltransferase superfamily. C5-methyltransferase family.</text>
</comment>
<dbReference type="PROSITE" id="PS00094">
    <property type="entry name" value="C5_MTASE_1"/>
    <property type="match status" value="1"/>
</dbReference>
<evidence type="ECO:0000256" key="1">
    <source>
        <dbReference type="ARBA" id="ARBA00011975"/>
    </source>
</evidence>